<keyword evidence="2" id="KW-1185">Reference proteome</keyword>
<proteinExistence type="predicted"/>
<dbReference type="InterPro" id="IPR011009">
    <property type="entry name" value="Kinase-like_dom_sf"/>
</dbReference>
<dbReference type="RefSeq" id="WP_344060181.1">
    <property type="nucleotide sequence ID" value="NZ_BAAAPU010000006.1"/>
</dbReference>
<dbReference type="EMBL" id="BAAAPU010000006">
    <property type="protein sequence ID" value="GAA1976232.1"/>
    <property type="molecule type" value="Genomic_DNA"/>
</dbReference>
<keyword evidence="1" id="KW-0808">Transferase</keyword>
<keyword evidence="1" id="KW-0418">Kinase</keyword>
<accession>A0ABN2RWQ3</accession>
<evidence type="ECO:0000313" key="1">
    <source>
        <dbReference type="EMBL" id="GAA1976232.1"/>
    </source>
</evidence>
<dbReference type="SUPFAM" id="SSF56112">
    <property type="entry name" value="Protein kinase-like (PK-like)"/>
    <property type="match status" value="1"/>
</dbReference>
<dbReference type="GO" id="GO:0016301">
    <property type="term" value="F:kinase activity"/>
    <property type="evidence" value="ECO:0007669"/>
    <property type="project" value="UniProtKB-KW"/>
</dbReference>
<dbReference type="Proteomes" id="UP001500013">
    <property type="component" value="Unassembled WGS sequence"/>
</dbReference>
<protein>
    <submittedName>
        <fullName evidence="1">Protein kinase</fullName>
    </submittedName>
</protein>
<reference evidence="1 2" key="1">
    <citation type="journal article" date="2019" name="Int. J. Syst. Evol. Microbiol.">
        <title>The Global Catalogue of Microorganisms (GCM) 10K type strain sequencing project: providing services to taxonomists for standard genome sequencing and annotation.</title>
        <authorList>
            <consortium name="The Broad Institute Genomics Platform"/>
            <consortium name="The Broad Institute Genome Sequencing Center for Infectious Disease"/>
            <person name="Wu L."/>
            <person name="Ma J."/>
        </authorList>
    </citation>
    <scope>NUCLEOTIDE SEQUENCE [LARGE SCALE GENOMIC DNA]</scope>
    <source>
        <strain evidence="1 2">JCM 15628</strain>
    </source>
</reference>
<organism evidence="1 2">
    <name type="scientific">Terrabacter lapilli</name>
    <dbReference type="NCBI Taxonomy" id="436231"/>
    <lineage>
        <taxon>Bacteria</taxon>
        <taxon>Bacillati</taxon>
        <taxon>Actinomycetota</taxon>
        <taxon>Actinomycetes</taxon>
        <taxon>Micrococcales</taxon>
        <taxon>Intrasporangiaceae</taxon>
        <taxon>Terrabacter</taxon>
    </lineage>
</organism>
<comment type="caution">
    <text evidence="1">The sequence shown here is derived from an EMBL/GenBank/DDBJ whole genome shotgun (WGS) entry which is preliminary data.</text>
</comment>
<dbReference type="Gene3D" id="1.10.510.10">
    <property type="entry name" value="Transferase(Phosphotransferase) domain 1"/>
    <property type="match status" value="1"/>
</dbReference>
<evidence type="ECO:0000313" key="2">
    <source>
        <dbReference type="Proteomes" id="UP001500013"/>
    </source>
</evidence>
<name>A0ABN2RWQ3_9MICO</name>
<gene>
    <name evidence="1" type="ORF">GCM10009817_15700</name>
</gene>
<sequence length="283" mass="30568">MASLTVTSDIDEDPASYVPQCGTVLRQFDHRTQDSGNVSWLVESEGRPLFVKTAGTPQPARGAPTPHLDHTARVGLLRNAIQLARSCTHPALPTLLNVIESPAGPVLVYEAATGELVGVPSERRGDPASPYQRFAHLPAPTPLGLFDTLVDLHVALAAAGWVAGDLYDGCLIVDFETPGLRVVDLDSYRRGAGTNDMGRMFGSTRFMAPEELELGAAVDERTTVHTLARIVWHFATRLTEERSQFCGSNALAQVLATACRSRPDDRHASVADFGRAWFAARQA</sequence>